<keyword evidence="1" id="KW-1133">Transmembrane helix</keyword>
<evidence type="ECO:0000256" key="1">
    <source>
        <dbReference type="HAMAP-Rule" id="MF_02062"/>
    </source>
</evidence>
<keyword evidence="1" id="KW-0472">Membrane</keyword>
<protein>
    <recommendedName>
        <fullName evidence="1 2">Sodium/glutamate symporter</fullName>
    </recommendedName>
</protein>
<feature type="transmembrane region" description="Helical" evidence="1">
    <location>
        <begin position="68"/>
        <end position="87"/>
    </location>
</feature>
<dbReference type="NCBIfam" id="TIGR00210">
    <property type="entry name" value="gltS"/>
    <property type="match status" value="1"/>
</dbReference>
<keyword evidence="1" id="KW-0997">Cell inner membrane</keyword>
<keyword evidence="1" id="KW-0812">Transmembrane</keyword>
<accession>A0A2T5J176</accession>
<evidence type="ECO:0000313" key="4">
    <source>
        <dbReference type="Proteomes" id="UP000244223"/>
    </source>
</evidence>
<dbReference type="Proteomes" id="UP000244223">
    <property type="component" value="Unassembled WGS sequence"/>
</dbReference>
<feature type="transmembrane region" description="Helical" evidence="1">
    <location>
        <begin position="6"/>
        <end position="23"/>
    </location>
</feature>
<organism evidence="3 4">
    <name type="scientific">Agitococcus lubricus</name>
    <dbReference type="NCBI Taxonomy" id="1077255"/>
    <lineage>
        <taxon>Bacteria</taxon>
        <taxon>Pseudomonadati</taxon>
        <taxon>Pseudomonadota</taxon>
        <taxon>Gammaproteobacteria</taxon>
        <taxon>Moraxellales</taxon>
        <taxon>Moraxellaceae</taxon>
        <taxon>Agitococcus</taxon>
    </lineage>
</organism>
<dbReference type="GO" id="GO:0005886">
    <property type="term" value="C:plasma membrane"/>
    <property type="evidence" value="ECO:0007669"/>
    <property type="project" value="UniProtKB-SubCell"/>
</dbReference>
<sequence>MLTFDAIATLGVATLVLIIGYYLQQHISFLRRYNLPTPVIGGLVIALLLLLGQQLFDYRVKFDNSARTPLMLAFFTSLGFAASLRLLKIGGRFVLIFLALSIIAAILQNVVGATAAHLMGLPALFGVLCGSVTLTGGPATGLAFAPQFEQAGIAGAEAIAVAAAMCGIIMGGVFGGPIGTWLLTRLQRDGKAMSASSPTSVLDKLHHSLNSHSDTHLLSCFGLIIMAMWLGSWVSAGFIALGLTLPAYIGAMIVAAILRNLNDYYRIAPVNPETVDTIGSVALAYFLALSLMTLELAKLSTVAIPILVLISIQVVLIATISAVFVFRYMGKDYEAAVTATGFYGFMMGTTANAMANMEAFVRRYSPAPRAYLVVPIVGAFFIDFANTFIVQLCLVWLR</sequence>
<comment type="function">
    <text evidence="1">Catalyzes the sodium-dependent transport of glutamate.</text>
</comment>
<evidence type="ECO:0000256" key="2">
    <source>
        <dbReference type="NCBIfam" id="TIGR00210"/>
    </source>
</evidence>
<dbReference type="Pfam" id="PF03616">
    <property type="entry name" value="Glt_symporter"/>
    <property type="match status" value="1"/>
</dbReference>
<keyword evidence="1" id="KW-0769">Symport</keyword>
<feature type="transmembrane region" description="Helical" evidence="1">
    <location>
        <begin position="304"/>
        <end position="329"/>
    </location>
</feature>
<dbReference type="HAMAP" id="MF_02062">
    <property type="entry name" value="GltS"/>
    <property type="match status" value="1"/>
</dbReference>
<keyword evidence="1" id="KW-0029">Amino-acid transport</keyword>
<dbReference type="EMBL" id="QAON01000004">
    <property type="protein sequence ID" value="PTQ90148.1"/>
    <property type="molecule type" value="Genomic_DNA"/>
</dbReference>
<keyword evidence="1" id="KW-0915">Sodium</keyword>
<dbReference type="InterPro" id="IPR004445">
    <property type="entry name" value="GltS"/>
</dbReference>
<comment type="subcellular location">
    <subcellularLocation>
        <location evidence="1">Cell inner membrane</location>
        <topology evidence="1">Multi-pass membrane protein</topology>
    </subcellularLocation>
</comment>
<feature type="transmembrane region" description="Helical" evidence="1">
    <location>
        <begin position="238"/>
        <end position="258"/>
    </location>
</feature>
<comment type="caution">
    <text evidence="3">The sequence shown here is derived from an EMBL/GenBank/DDBJ whole genome shotgun (WGS) entry which is preliminary data.</text>
</comment>
<feature type="transmembrane region" description="Helical" evidence="1">
    <location>
        <begin position="94"/>
        <end position="118"/>
    </location>
</feature>
<feature type="transmembrane region" description="Helical" evidence="1">
    <location>
        <begin position="278"/>
        <end position="297"/>
    </location>
</feature>
<name>A0A2T5J176_9GAMM</name>
<reference evidence="3 4" key="1">
    <citation type="submission" date="2018-04" db="EMBL/GenBank/DDBJ databases">
        <title>Genomic Encyclopedia of Archaeal and Bacterial Type Strains, Phase II (KMG-II): from individual species to whole genera.</title>
        <authorList>
            <person name="Goeker M."/>
        </authorList>
    </citation>
    <scope>NUCLEOTIDE SEQUENCE [LARGE SCALE GENOMIC DNA]</scope>
    <source>
        <strain evidence="3 4">DSM 5822</strain>
    </source>
</reference>
<gene>
    <name evidence="1" type="primary">gltS</name>
    <name evidence="3" type="ORF">C8N29_104193</name>
</gene>
<keyword evidence="1" id="KW-1003">Cell membrane</keyword>
<keyword evidence="1" id="KW-0739">Sodium transport</keyword>
<evidence type="ECO:0000313" key="3">
    <source>
        <dbReference type="EMBL" id="PTQ90148.1"/>
    </source>
</evidence>
<feature type="transmembrane region" description="Helical" evidence="1">
    <location>
        <begin position="372"/>
        <end position="397"/>
    </location>
</feature>
<dbReference type="PANTHER" id="PTHR36178">
    <property type="entry name" value="SLR0625 PROTEIN"/>
    <property type="match status" value="1"/>
</dbReference>
<dbReference type="GO" id="GO:0015501">
    <property type="term" value="F:glutamate:sodium symporter activity"/>
    <property type="evidence" value="ECO:0007669"/>
    <property type="project" value="UniProtKB-UniRule"/>
</dbReference>
<dbReference type="PANTHER" id="PTHR36178:SF1">
    <property type="entry name" value="SODIUM_GLUTAMATE SYMPORTER"/>
    <property type="match status" value="1"/>
</dbReference>
<dbReference type="GO" id="GO:0015813">
    <property type="term" value="P:L-glutamate transmembrane transport"/>
    <property type="evidence" value="ECO:0007669"/>
    <property type="project" value="UniProtKB-UniRule"/>
</dbReference>
<feature type="transmembrane region" description="Helical" evidence="1">
    <location>
        <begin position="124"/>
        <end position="146"/>
    </location>
</feature>
<keyword evidence="1" id="KW-0406">Ion transport</keyword>
<feature type="transmembrane region" description="Helical" evidence="1">
    <location>
        <begin position="35"/>
        <end position="56"/>
    </location>
</feature>
<feature type="transmembrane region" description="Helical" evidence="1">
    <location>
        <begin position="341"/>
        <end position="360"/>
    </location>
</feature>
<proteinExistence type="inferred from homology"/>
<feature type="transmembrane region" description="Helical" evidence="1">
    <location>
        <begin position="158"/>
        <end position="183"/>
    </location>
</feature>
<comment type="similarity">
    <text evidence="1">Belongs to the glutamate:Na(+) symporter (ESS) (TC 2.A.27) family.</text>
</comment>
<keyword evidence="4" id="KW-1185">Reference proteome</keyword>
<keyword evidence="1" id="KW-0813">Transport</keyword>
<dbReference type="AlphaFoldDB" id="A0A2T5J176"/>
<dbReference type="RefSeq" id="WP_170106905.1">
    <property type="nucleotide sequence ID" value="NZ_QAON01000004.1"/>
</dbReference>